<dbReference type="STRING" id="363331.RM51_12215"/>
<accession>A0A0B4D1N7</accession>
<comment type="caution">
    <text evidence="2">The sequence shown here is derived from an EMBL/GenBank/DDBJ whole genome shotgun (WGS) entry which is preliminary data.</text>
</comment>
<reference evidence="2 3" key="1">
    <citation type="submission" date="2014-12" db="EMBL/GenBank/DDBJ databases">
        <title>Genome sequencing of Chryseobacterium taiwanense TPW19.</title>
        <authorList>
            <person name="Tan P.W."/>
            <person name="Chan K.-G."/>
        </authorList>
    </citation>
    <scope>NUCLEOTIDE SEQUENCE [LARGE SCALE GENOMIC DNA]</scope>
    <source>
        <strain evidence="2 3">TPW19</strain>
    </source>
</reference>
<organism evidence="2 3">
    <name type="scientific">Chryseobacterium taiwanense</name>
    <dbReference type="NCBI Taxonomy" id="363331"/>
    <lineage>
        <taxon>Bacteria</taxon>
        <taxon>Pseudomonadati</taxon>
        <taxon>Bacteroidota</taxon>
        <taxon>Flavobacteriia</taxon>
        <taxon>Flavobacteriales</taxon>
        <taxon>Weeksellaceae</taxon>
        <taxon>Chryseobacterium group</taxon>
        <taxon>Chryseobacterium</taxon>
    </lineage>
</organism>
<sequence>MKNLIIISCIAFFQFCNAQNVFLTKVEKTSDNKDQTLFKIQDEVKKAEYLGEIEVQGYSKDDAAVFSSVYKKAKEIGANAFSLKPFETIDGSTQPFNPSNYRLNLYFISREKLLNQTGYIYLFASSDKEQKISINKKDLILPHRSFFILKPKHEEVYVISTKKLLGSTIKLQPRSNDGNQYFQMSSTKIKSDDSGRGGLNLKSGDIIGLEKSFAEFLSIIYQEVKQSN</sequence>
<evidence type="ECO:0000256" key="1">
    <source>
        <dbReference type="SAM" id="SignalP"/>
    </source>
</evidence>
<protein>
    <submittedName>
        <fullName evidence="2">Molecular chaperone GroES</fullName>
    </submittedName>
</protein>
<dbReference type="Proteomes" id="UP000031167">
    <property type="component" value="Unassembled WGS sequence"/>
</dbReference>
<keyword evidence="3" id="KW-1185">Reference proteome</keyword>
<keyword evidence="1" id="KW-0732">Signal</keyword>
<evidence type="ECO:0000313" key="2">
    <source>
        <dbReference type="EMBL" id="KIC62477.1"/>
    </source>
</evidence>
<dbReference type="EMBL" id="JWTA01000010">
    <property type="protein sequence ID" value="KIC62477.1"/>
    <property type="molecule type" value="Genomic_DNA"/>
</dbReference>
<gene>
    <name evidence="2" type="ORF">RM51_12215</name>
</gene>
<evidence type="ECO:0000313" key="3">
    <source>
        <dbReference type="Proteomes" id="UP000031167"/>
    </source>
</evidence>
<dbReference type="AlphaFoldDB" id="A0A0B4D1N7"/>
<name>A0A0B4D1N7_9FLAO</name>
<feature type="chain" id="PRO_5002086266" evidence="1">
    <location>
        <begin position="19"/>
        <end position="228"/>
    </location>
</feature>
<dbReference type="RefSeq" id="WP_039370296.1">
    <property type="nucleotide sequence ID" value="NZ_JWTA01000010.1"/>
</dbReference>
<dbReference type="OrthoDB" id="1441565at2"/>
<proteinExistence type="predicted"/>
<feature type="signal peptide" evidence="1">
    <location>
        <begin position="1"/>
        <end position="18"/>
    </location>
</feature>